<name>A0A7D9HP79_PARCT</name>
<protein>
    <submittedName>
        <fullName evidence="1">Uncharacterized protein</fullName>
    </submittedName>
</protein>
<comment type="caution">
    <text evidence="1">The sequence shown here is derived from an EMBL/GenBank/DDBJ whole genome shotgun (WGS) entry which is preliminary data.</text>
</comment>
<dbReference type="Proteomes" id="UP001152795">
    <property type="component" value="Unassembled WGS sequence"/>
</dbReference>
<keyword evidence="2" id="KW-1185">Reference proteome</keyword>
<dbReference type="EMBL" id="CACRXK020001181">
    <property type="protein sequence ID" value="CAB3987484.1"/>
    <property type="molecule type" value="Genomic_DNA"/>
</dbReference>
<gene>
    <name evidence="1" type="ORF">PACLA_8A033393</name>
</gene>
<accession>A0A7D9HP79</accession>
<evidence type="ECO:0000313" key="1">
    <source>
        <dbReference type="EMBL" id="CAB3987484.1"/>
    </source>
</evidence>
<dbReference type="AlphaFoldDB" id="A0A7D9HP79"/>
<proteinExistence type="predicted"/>
<dbReference type="OrthoDB" id="5989849at2759"/>
<organism evidence="1 2">
    <name type="scientific">Paramuricea clavata</name>
    <name type="common">Red gorgonian</name>
    <name type="synonym">Violescent sea-whip</name>
    <dbReference type="NCBI Taxonomy" id="317549"/>
    <lineage>
        <taxon>Eukaryota</taxon>
        <taxon>Metazoa</taxon>
        <taxon>Cnidaria</taxon>
        <taxon>Anthozoa</taxon>
        <taxon>Octocorallia</taxon>
        <taxon>Malacalcyonacea</taxon>
        <taxon>Plexauridae</taxon>
        <taxon>Paramuricea</taxon>
    </lineage>
</organism>
<evidence type="ECO:0000313" key="2">
    <source>
        <dbReference type="Proteomes" id="UP001152795"/>
    </source>
</evidence>
<sequence length="310" mass="35372">MAMKFQVLLCVFALFQLSVGLSMESLNEVEQSPEREKKNVPEGSCQSHPKLWHKPGTSVRCSCMKCTCAGGKWNCAYAFEYCPYYTCGSVQYSPNTELCCCGKVFTALYFSVVLVIVADRGGWNTEQDRRRRIGGTQMKFRASFCFALGIFLTTTNGFAIEKSDAATEFESVTVVTQSDIREEEQKKIQAGYCHWEHNVWHKPEESVQCNCLNCTCADEGKWSCEYSFEYCPYYYCDKELYSPKDELCCCNKLHVKITNYACCGSFYYNPQTSKCCDDYRDYSVKPKSADCSKSRRNKLFGSESTLKISK</sequence>
<reference evidence="1" key="1">
    <citation type="submission" date="2020-04" db="EMBL/GenBank/DDBJ databases">
        <authorList>
            <person name="Alioto T."/>
            <person name="Alioto T."/>
            <person name="Gomez Garrido J."/>
        </authorList>
    </citation>
    <scope>NUCLEOTIDE SEQUENCE</scope>
    <source>
        <strain evidence="1">A484AB</strain>
    </source>
</reference>